<keyword evidence="2" id="KW-1185">Reference proteome</keyword>
<accession>A0A941IU28</accession>
<dbReference type="RefSeq" id="WP_212532938.1">
    <property type="nucleotide sequence ID" value="NZ_JAGSOG010000294.1"/>
</dbReference>
<comment type="caution">
    <text evidence="1">The sequence shown here is derived from an EMBL/GenBank/DDBJ whole genome shotgun (WGS) entry which is preliminary data.</text>
</comment>
<name>A0A941IU28_9ACTN</name>
<gene>
    <name evidence="1" type="ORF">KDL01_34770</name>
</gene>
<protein>
    <recommendedName>
        <fullName evidence="3">Serine/threonine-protein kinase RsbW</fullName>
    </recommendedName>
</protein>
<dbReference type="InterPro" id="IPR036890">
    <property type="entry name" value="HATPase_C_sf"/>
</dbReference>
<dbReference type="Gene3D" id="3.30.565.10">
    <property type="entry name" value="Histidine kinase-like ATPase, C-terminal domain"/>
    <property type="match status" value="1"/>
</dbReference>
<evidence type="ECO:0000313" key="2">
    <source>
        <dbReference type="Proteomes" id="UP000675781"/>
    </source>
</evidence>
<evidence type="ECO:0008006" key="3">
    <source>
        <dbReference type="Google" id="ProtNLM"/>
    </source>
</evidence>
<sequence length="161" mass="17474">MLDDKAGDGQGRDALERVAPEQAADLPRLPVSEVFLEIPADRLYVVLARSAAVHIGAVLRLGLTDVTDLRLAVDEACAMFLLHPAFPQSQAAQTGLSCRFEAYEDELRVSVRAPVQADFAPDTETIGWIMLGALVDELSWKHADGYGTVSLLKRFEVPKAG</sequence>
<evidence type="ECO:0000313" key="1">
    <source>
        <dbReference type="EMBL" id="MBR7838482.1"/>
    </source>
</evidence>
<proteinExistence type="predicted"/>
<dbReference type="EMBL" id="JAGSOG010000294">
    <property type="protein sequence ID" value="MBR7838482.1"/>
    <property type="molecule type" value="Genomic_DNA"/>
</dbReference>
<organism evidence="1 2">
    <name type="scientific">Actinospica durhamensis</name>
    <dbReference type="NCBI Taxonomy" id="1508375"/>
    <lineage>
        <taxon>Bacteria</taxon>
        <taxon>Bacillati</taxon>
        <taxon>Actinomycetota</taxon>
        <taxon>Actinomycetes</taxon>
        <taxon>Catenulisporales</taxon>
        <taxon>Actinospicaceae</taxon>
        <taxon>Actinospica</taxon>
    </lineage>
</organism>
<reference evidence="1" key="1">
    <citation type="submission" date="2021-04" db="EMBL/GenBank/DDBJ databases">
        <title>Genome based classification of Actinospica acidithermotolerans sp. nov., an actinobacterium isolated from an Indonesian hot spring.</title>
        <authorList>
            <person name="Kusuma A.B."/>
            <person name="Putra K.E."/>
            <person name="Nafisah S."/>
            <person name="Loh J."/>
            <person name="Nouioui I."/>
            <person name="Goodfellow M."/>
        </authorList>
    </citation>
    <scope>NUCLEOTIDE SEQUENCE</scope>
    <source>
        <strain evidence="1">CSCA 57</strain>
    </source>
</reference>
<dbReference type="Proteomes" id="UP000675781">
    <property type="component" value="Unassembled WGS sequence"/>
</dbReference>
<dbReference type="AlphaFoldDB" id="A0A941IU28"/>